<organism evidence="5 6">
    <name type="scientific">Vitis vinifera</name>
    <name type="common">Grape</name>
    <dbReference type="NCBI Taxonomy" id="29760"/>
    <lineage>
        <taxon>Eukaryota</taxon>
        <taxon>Viridiplantae</taxon>
        <taxon>Streptophyta</taxon>
        <taxon>Embryophyta</taxon>
        <taxon>Tracheophyta</taxon>
        <taxon>Spermatophyta</taxon>
        <taxon>Magnoliopsida</taxon>
        <taxon>eudicotyledons</taxon>
        <taxon>Gunneridae</taxon>
        <taxon>Pentapetalae</taxon>
        <taxon>rosids</taxon>
        <taxon>Vitales</taxon>
        <taxon>Vitaceae</taxon>
        <taxon>Viteae</taxon>
        <taxon>Vitis</taxon>
    </lineage>
</organism>
<keyword evidence="1" id="KW-0064">Aspartyl protease</keyword>
<dbReference type="Pfam" id="PF22936">
    <property type="entry name" value="Pol_BBD"/>
    <property type="match status" value="1"/>
</dbReference>
<accession>A0A438EE94</accession>
<comment type="caution">
    <text evidence="5">The sequence shown here is derived from an EMBL/GenBank/DDBJ whole genome shotgun (WGS) entry which is preliminary data.</text>
</comment>
<feature type="region of interest" description="Disordered" evidence="2">
    <location>
        <begin position="358"/>
        <end position="385"/>
    </location>
</feature>
<sequence>MSKVAETTTTAQSEEIVRSQQSGNCKTFRLHIGPKPGDPHFEAWDEEDSMIMAWLWNSMTPEISNTCMFLAIAKDIWDAIQQTYSKARDAAQVYEVKVIKTKCPEDAAILKDFIEQDRVYDFLVGLNPEFDQVRIQILGKQELQKEYSEQGKNDLPKHLGRDNQWKENKDNLWCTFCKKPRHTKEKCWKLNGKPPSCEWGNRGGQQRPQAHMAEQPKTEENSATGGTPSLSFCINATHRVYDDSWIIDSGATDHMTSKSQLFHTYTPSPSNKKIAVANGSLATVAGFGDIYITPTLILKNVLHEQGSGRRIGLAKERSGLYHLESSQKTNVTFTENKPFFPKSSLQGEISMMEDSPYESFEPLDLPHVSTHGDEEPVSSSVPASVTHNFPQFPKVYSREKVIPEQKQVQESNSDLGNEITVRSDPPLHTQPGETSTDSTNNLDLDLPIAADGSLERHKARLVAKGYTQTYGVDYQETFAPVAKMNTVRILLSLAAHYNWQLLQYDVKNAFLHGDLDEEIYMNIPPGFEENTGNKVCKLKKALYGLKQSPRAWFGRFAKVMKESGYKQSQGDHTLFIKHSATGE</sequence>
<evidence type="ECO:0000259" key="3">
    <source>
        <dbReference type="Pfam" id="PF07727"/>
    </source>
</evidence>
<feature type="domain" description="Reverse transcriptase Ty1/copia-type" evidence="3">
    <location>
        <begin position="455"/>
        <end position="579"/>
    </location>
</feature>
<dbReference type="AlphaFoldDB" id="A0A438EE94"/>
<dbReference type="GO" id="GO:0004190">
    <property type="term" value="F:aspartic-type endopeptidase activity"/>
    <property type="evidence" value="ECO:0007669"/>
    <property type="project" value="UniProtKB-KW"/>
</dbReference>
<feature type="domain" description="Retrovirus-related Pol polyprotein from transposon TNT 1-94-like beta-barrel" evidence="4">
    <location>
        <begin position="245"/>
        <end position="303"/>
    </location>
</feature>
<evidence type="ECO:0000259" key="4">
    <source>
        <dbReference type="Pfam" id="PF22936"/>
    </source>
</evidence>
<dbReference type="EMBL" id="QGNW01001307">
    <property type="protein sequence ID" value="RVW46161.1"/>
    <property type="molecule type" value="Genomic_DNA"/>
</dbReference>
<evidence type="ECO:0000256" key="1">
    <source>
        <dbReference type="ARBA" id="ARBA00022750"/>
    </source>
</evidence>
<gene>
    <name evidence="5" type="primary">RE1_2945</name>
    <name evidence="5" type="ORF">CK203_076169</name>
</gene>
<dbReference type="InterPro" id="IPR043502">
    <property type="entry name" value="DNA/RNA_pol_sf"/>
</dbReference>
<feature type="compositionally biased region" description="Polar residues" evidence="2">
    <location>
        <begin position="431"/>
        <end position="442"/>
    </location>
</feature>
<feature type="region of interest" description="Disordered" evidence="2">
    <location>
        <begin position="407"/>
        <end position="442"/>
    </location>
</feature>
<evidence type="ECO:0000313" key="5">
    <source>
        <dbReference type="EMBL" id="RVW46161.1"/>
    </source>
</evidence>
<dbReference type="PANTHER" id="PTHR43383">
    <property type="entry name" value="NODULIN 6"/>
    <property type="match status" value="1"/>
</dbReference>
<proteinExistence type="predicted"/>
<evidence type="ECO:0000313" key="6">
    <source>
        <dbReference type="Proteomes" id="UP000288805"/>
    </source>
</evidence>
<name>A0A438EE94_VITVI</name>
<protein>
    <submittedName>
        <fullName evidence="5">Retrovirus-related Pol polyprotein from transposon RE1</fullName>
    </submittedName>
</protein>
<reference evidence="5 6" key="1">
    <citation type="journal article" date="2018" name="PLoS Genet.">
        <title>Population sequencing reveals clonal diversity and ancestral inbreeding in the grapevine cultivar Chardonnay.</title>
        <authorList>
            <person name="Roach M.J."/>
            <person name="Johnson D.L."/>
            <person name="Bohlmann J."/>
            <person name="van Vuuren H.J."/>
            <person name="Jones S.J."/>
            <person name="Pretorius I.S."/>
            <person name="Schmidt S.A."/>
            <person name="Borneman A.R."/>
        </authorList>
    </citation>
    <scope>NUCLEOTIDE SEQUENCE [LARGE SCALE GENOMIC DNA]</scope>
    <source>
        <strain evidence="6">cv. Chardonnay</strain>
        <tissue evidence="5">Leaf</tissue>
    </source>
</reference>
<keyword evidence="1" id="KW-0378">Hydrolase</keyword>
<dbReference type="InterPro" id="IPR013103">
    <property type="entry name" value="RVT_2"/>
</dbReference>
<feature type="region of interest" description="Disordered" evidence="2">
    <location>
        <begin position="198"/>
        <end position="227"/>
    </location>
</feature>
<dbReference type="Proteomes" id="UP000288805">
    <property type="component" value="Unassembled WGS sequence"/>
</dbReference>
<evidence type="ECO:0000256" key="2">
    <source>
        <dbReference type="SAM" id="MobiDB-lite"/>
    </source>
</evidence>
<keyword evidence="1" id="KW-0645">Protease</keyword>
<dbReference type="InterPro" id="IPR054722">
    <property type="entry name" value="PolX-like_BBD"/>
</dbReference>
<dbReference type="PANTHER" id="PTHR43383:SF2">
    <property type="entry name" value="AMIDOHYDROLASE 2 FAMILY PROTEIN"/>
    <property type="match status" value="1"/>
</dbReference>
<dbReference type="SUPFAM" id="SSF56672">
    <property type="entry name" value="DNA/RNA polymerases"/>
    <property type="match status" value="1"/>
</dbReference>
<dbReference type="Pfam" id="PF07727">
    <property type="entry name" value="RVT_2"/>
    <property type="match status" value="1"/>
</dbReference>